<accession>A0A8B8USA7</accession>
<dbReference type="KEGG" id="spao:SPAR_H00010"/>
<name>A0A8B8USA7_SACPA</name>
<evidence type="ECO:0000313" key="2">
    <source>
        <dbReference type="RefSeq" id="XP_033766629.1"/>
    </source>
</evidence>
<dbReference type="GeneID" id="54630937"/>
<dbReference type="Pfam" id="PF00674">
    <property type="entry name" value="DUP"/>
    <property type="match status" value="1"/>
</dbReference>
<keyword evidence="1" id="KW-1133">Transmembrane helix</keyword>
<sequence length="233" mass="26594">MSSELLLSDSKTRAEGPGKLCEAETIILPRDTSPSRCAYFFKRNTIIIPFTVIYIMAMIILICLASSAHSNGLIITFMFLSIIILPYMLGFFVYLNCAKYKLRCLDNDCKFKLLAEVITHKPNVDMSTWDRIAYEMNQFVHDHGICADKSFFYDGNSCYQVFKKLVIAPPLASSNTNNVNADLEMRDNRITNNNDFGNSTLNMELGTYISKALSVYRDSVDKYWEDKYPEITV</sequence>
<gene>
    <name evidence="2" type="primary">DFP4</name>
    <name evidence="2" type="ORF">SPAR_H00010</name>
</gene>
<keyword evidence="1" id="KW-0472">Membrane</keyword>
<feature type="transmembrane region" description="Helical" evidence="1">
    <location>
        <begin position="73"/>
        <end position="95"/>
    </location>
</feature>
<feature type="transmembrane region" description="Helical" evidence="1">
    <location>
        <begin position="46"/>
        <end position="67"/>
    </location>
</feature>
<proteinExistence type="predicted"/>
<reference evidence="2" key="3">
    <citation type="submission" date="2025-07" db="EMBL/GenBank/DDBJ databases">
        <authorList>
            <consortium name="NCBI Genome Project"/>
        </authorList>
    </citation>
    <scope>NUCLEOTIDE SEQUENCE</scope>
    <source>
        <strain evidence="2">CBS432</strain>
    </source>
</reference>
<dbReference type="AlphaFoldDB" id="A0A8B8USA7"/>
<dbReference type="InterPro" id="IPR001142">
    <property type="entry name" value="DUP/COS"/>
</dbReference>
<dbReference type="RefSeq" id="XP_033766629.1">
    <property type="nucleotide sequence ID" value="XM_033910738.1"/>
</dbReference>
<reference evidence="2" key="1">
    <citation type="journal article" date="2017" name="Nat. Genet.">
        <title>Contrasting evolutionary genome dynamics between domesticated and wild yeasts.</title>
        <authorList>
            <person name="Yue J.X."/>
            <person name="Li J."/>
            <person name="Aigrain L."/>
            <person name="Hallin J."/>
            <person name="Persson K."/>
            <person name="Oliver K."/>
            <person name="Bergstrom A."/>
            <person name="Coupland P."/>
            <person name="Warringer J."/>
            <person name="Lagomarsino M.C."/>
            <person name="Fischer G."/>
            <person name="Durbin R."/>
            <person name="Liti G."/>
        </authorList>
    </citation>
    <scope>NUCLEOTIDE SEQUENCE</scope>
    <source>
        <strain evidence="2">CBS432</strain>
    </source>
</reference>
<organism evidence="2">
    <name type="scientific">Saccharomyces paradoxus</name>
    <name type="common">Yeast</name>
    <name type="synonym">Saccharomyces douglasii</name>
    <dbReference type="NCBI Taxonomy" id="27291"/>
    <lineage>
        <taxon>Eukaryota</taxon>
        <taxon>Fungi</taxon>
        <taxon>Dikarya</taxon>
        <taxon>Ascomycota</taxon>
        <taxon>Saccharomycotina</taxon>
        <taxon>Saccharomycetes</taxon>
        <taxon>Saccharomycetales</taxon>
        <taxon>Saccharomycetaceae</taxon>
        <taxon>Saccharomyces</taxon>
    </lineage>
</organism>
<reference evidence="2" key="2">
    <citation type="submission" date="2020-01" db="EMBL/GenBank/DDBJ databases">
        <title>Population-level Yeast Reference Genomes.</title>
        <authorList>
            <person name="Yue J.-X."/>
        </authorList>
    </citation>
    <scope>NUCLEOTIDE SEQUENCE</scope>
    <source>
        <strain evidence="2">CBS432</strain>
    </source>
</reference>
<evidence type="ECO:0000256" key="1">
    <source>
        <dbReference type="SAM" id="Phobius"/>
    </source>
</evidence>
<dbReference type="VEuPathDB" id="FungiDB:SPAR_H00010"/>
<protein>
    <submittedName>
        <fullName evidence="2">DUP240 family protein</fullName>
    </submittedName>
</protein>
<reference evidence="2" key="4">
    <citation type="submission" date="2025-08" db="UniProtKB">
        <authorList>
            <consortium name="RefSeq"/>
        </authorList>
    </citation>
    <scope>IDENTIFICATION</scope>
    <source>
        <strain evidence="2">CBS432</strain>
    </source>
</reference>
<dbReference type="OrthoDB" id="4056488at2759"/>
<keyword evidence="1" id="KW-0812">Transmembrane</keyword>